<keyword evidence="1" id="KW-1133">Transmembrane helix</keyword>
<reference evidence="2 3" key="1">
    <citation type="submission" date="2023-06" db="EMBL/GenBank/DDBJ databases">
        <authorList>
            <person name="Ham H."/>
            <person name="Park D.S."/>
        </authorList>
    </citation>
    <scope>NUCLEOTIDE SEQUENCE [LARGE SCALE GENOMIC DNA]</scope>
    <source>
        <strain evidence="2 3">KACC 17005</strain>
    </source>
</reference>
<evidence type="ECO:0000256" key="1">
    <source>
        <dbReference type="SAM" id="Phobius"/>
    </source>
</evidence>
<keyword evidence="1" id="KW-0812">Transmembrane</keyword>
<keyword evidence="1" id="KW-0472">Membrane</keyword>
<sequence length="127" mass="13778">MQKDSEFFFYIKFLTTLMLAMVLSAGYLLFFYRLTPGVENWLSCLWLAYPIYLPMVLAAYRKSSALVFLGLGAGGVFVLAGSFVFSTGDGGGASLAQIPFLLFGLAFSSVIMLLGIVIEGCGKKSEN</sequence>
<dbReference type="GeneID" id="79791357"/>
<feature type="transmembrane region" description="Helical" evidence="1">
    <location>
        <begin position="7"/>
        <end position="34"/>
    </location>
</feature>
<dbReference type="EMBL" id="CP127363">
    <property type="protein sequence ID" value="WIY50041.1"/>
    <property type="molecule type" value="Genomic_DNA"/>
</dbReference>
<accession>A0ABY9AT18</accession>
<keyword evidence="3" id="KW-1185">Reference proteome</keyword>
<gene>
    <name evidence="2" type="ORF">QRO08_05560</name>
</gene>
<dbReference type="Proteomes" id="UP001242732">
    <property type="component" value="Chromosome"/>
</dbReference>
<protein>
    <recommendedName>
        <fullName evidence="4">Transmembrane protein</fullName>
    </recommendedName>
</protein>
<evidence type="ECO:0000313" key="3">
    <source>
        <dbReference type="Proteomes" id="UP001242732"/>
    </source>
</evidence>
<feature type="transmembrane region" description="Helical" evidence="1">
    <location>
        <begin position="66"/>
        <end position="86"/>
    </location>
</feature>
<organism evidence="2 3">
    <name type="scientific">Paracidovorax citrulli</name>
    <name type="common">Acidovorax citrulli</name>
    <dbReference type="NCBI Taxonomy" id="80869"/>
    <lineage>
        <taxon>Bacteria</taxon>
        <taxon>Pseudomonadati</taxon>
        <taxon>Pseudomonadota</taxon>
        <taxon>Betaproteobacteria</taxon>
        <taxon>Burkholderiales</taxon>
        <taxon>Comamonadaceae</taxon>
        <taxon>Paracidovorax</taxon>
    </lineage>
</organism>
<name>A0ABY9AT18_PARCI</name>
<evidence type="ECO:0008006" key="4">
    <source>
        <dbReference type="Google" id="ProtNLM"/>
    </source>
</evidence>
<evidence type="ECO:0000313" key="2">
    <source>
        <dbReference type="EMBL" id="WIY50041.1"/>
    </source>
</evidence>
<proteinExistence type="predicted"/>
<feature type="transmembrane region" description="Helical" evidence="1">
    <location>
        <begin position="98"/>
        <end position="118"/>
    </location>
</feature>
<feature type="transmembrane region" description="Helical" evidence="1">
    <location>
        <begin position="40"/>
        <end position="59"/>
    </location>
</feature>
<dbReference type="RefSeq" id="WP_133246122.1">
    <property type="nucleotide sequence ID" value="NZ_CP023687.1"/>
</dbReference>